<keyword evidence="11 12" id="KW-0998">Cell outer membrane</keyword>
<keyword evidence="2 12" id="KW-0813">Transport</keyword>
<feature type="short sequence motif" description="TonB C-terminal box" evidence="13">
    <location>
        <begin position="698"/>
        <end position="715"/>
    </location>
</feature>
<name>A0ABQ6LWB6_9GAMM</name>
<evidence type="ECO:0000256" key="7">
    <source>
        <dbReference type="ARBA" id="ARBA00023004"/>
    </source>
</evidence>
<dbReference type="Proteomes" id="UP001224392">
    <property type="component" value="Unassembled WGS sequence"/>
</dbReference>
<comment type="similarity">
    <text evidence="12 14">Belongs to the TonB-dependent receptor family.</text>
</comment>
<sequence>MLFTHKKNQIALAVTIASSLSAGLASADTAPEQENLEEVVVTSQFREAGLLDIPTSISVFDQDTIEARGATNLDQLLNLAPNVNYSAGASRGRFIQIRGIGERSQFIDPINPSVGLVIDGIDFTGLGLAASTLDIEQVEILRGPQGTIYGANALAGLVSMQSAAPTAEASARVSAELADYDGRMFSAAVSGPLSDQLAYRFAARTQQSNGHIDNAFLGRDDTNNVDEAAARGKLRYQPIADLQLDVALLYVDIDNGYDAFSLENTRTTLSDQPGHDRQETLAGSVSATWTGNSVFTLESVLSVANSDTEYGYDEDWTFVGFHPWEYSSTDNYLRDKDNVSADLRLVSTETSRLFNDRSSWVAGIYLRNEEEQLNRQGTFTSTFETANAAVYGQLRTSLGDNLDLITGLRFEQRDADYADSLAVDSSNDENLWGGDITVEYRTADNTLVYAGVSRGYKAGGVNGRIISASATNPAIGSEVFGFDTEHMLNYELGFKGQWLDGRLQAQVAAFLQDRSDVQAKQSIFDPNDFSFDDYLTNAAGGNTTGVEVELDYRVTDAVRLFAAAGWLDAEFEDFTSSAHVDARDDWNGITLAPVDLDGRDLAHAPNYQFFTGTEIALLPQLALRVEVEGKDAFYYSNSHNEKSTSYELLNARLTYTADKWDISLWGRNLTDEDYYTRGFYFSNQFGNNPANFYAPEAYYQFGEPRVVGLSGSYTF</sequence>
<keyword evidence="5 12" id="KW-0812">Transmembrane</keyword>
<evidence type="ECO:0000256" key="11">
    <source>
        <dbReference type="ARBA" id="ARBA00023237"/>
    </source>
</evidence>
<keyword evidence="3 12" id="KW-1134">Transmembrane beta strand</keyword>
<evidence type="ECO:0000256" key="10">
    <source>
        <dbReference type="ARBA" id="ARBA00023136"/>
    </source>
</evidence>
<evidence type="ECO:0000256" key="8">
    <source>
        <dbReference type="ARBA" id="ARBA00023065"/>
    </source>
</evidence>
<evidence type="ECO:0000256" key="14">
    <source>
        <dbReference type="RuleBase" id="RU003357"/>
    </source>
</evidence>
<keyword evidence="6 15" id="KW-0732">Signal</keyword>
<feature type="domain" description="TonB-dependent receptor-like beta-barrel" evidence="16">
    <location>
        <begin position="258"/>
        <end position="669"/>
    </location>
</feature>
<dbReference type="Gene3D" id="2.40.170.20">
    <property type="entry name" value="TonB-dependent receptor, beta-barrel domain"/>
    <property type="match status" value="1"/>
</dbReference>
<evidence type="ECO:0000256" key="5">
    <source>
        <dbReference type="ARBA" id="ARBA00022692"/>
    </source>
</evidence>
<keyword evidence="19" id="KW-1185">Reference proteome</keyword>
<evidence type="ECO:0000256" key="15">
    <source>
        <dbReference type="SAM" id="SignalP"/>
    </source>
</evidence>
<dbReference type="InterPro" id="IPR012910">
    <property type="entry name" value="Plug_dom"/>
</dbReference>
<keyword evidence="18" id="KW-0675">Receptor</keyword>
<dbReference type="InterPro" id="IPR000531">
    <property type="entry name" value="Beta-barrel_TonB"/>
</dbReference>
<evidence type="ECO:0000256" key="2">
    <source>
        <dbReference type="ARBA" id="ARBA00022448"/>
    </source>
</evidence>
<dbReference type="InterPro" id="IPR010917">
    <property type="entry name" value="TonB_rcpt_CS"/>
</dbReference>
<dbReference type="InterPro" id="IPR039426">
    <property type="entry name" value="TonB-dep_rcpt-like"/>
</dbReference>
<evidence type="ECO:0000313" key="19">
    <source>
        <dbReference type="Proteomes" id="UP001224392"/>
    </source>
</evidence>
<feature type="domain" description="TonB-dependent receptor plug" evidence="17">
    <location>
        <begin position="51"/>
        <end position="156"/>
    </location>
</feature>
<evidence type="ECO:0000313" key="18">
    <source>
        <dbReference type="EMBL" id="GMG86346.1"/>
    </source>
</evidence>
<gene>
    <name evidence="18" type="ORF">MNKW57_06670</name>
</gene>
<evidence type="ECO:0000259" key="17">
    <source>
        <dbReference type="Pfam" id="PF07715"/>
    </source>
</evidence>
<evidence type="ECO:0000256" key="12">
    <source>
        <dbReference type="PROSITE-ProRule" id="PRU01360"/>
    </source>
</evidence>
<feature type="chain" id="PRO_5047519715" evidence="15">
    <location>
        <begin position="28"/>
        <end position="715"/>
    </location>
</feature>
<evidence type="ECO:0000256" key="6">
    <source>
        <dbReference type="ARBA" id="ARBA00022729"/>
    </source>
</evidence>
<reference evidence="18 19" key="1">
    <citation type="submission" date="2023-04" db="EMBL/GenBank/DDBJ databases">
        <title>Marinobulbifer ophiurae gen. nov., sp. Nov., isolate from tissue of brittle star Ophioplocus japonicus.</title>
        <authorList>
            <person name="Kawano K."/>
            <person name="Sawayama S."/>
            <person name="Nakagawa S."/>
        </authorList>
    </citation>
    <scope>NUCLEOTIDE SEQUENCE [LARGE SCALE GENOMIC DNA]</scope>
    <source>
        <strain evidence="18 19">NKW57</strain>
    </source>
</reference>
<keyword evidence="8" id="KW-0406">Ion transport</keyword>
<dbReference type="SUPFAM" id="SSF56935">
    <property type="entry name" value="Porins"/>
    <property type="match status" value="1"/>
</dbReference>
<comment type="caution">
    <text evidence="18">The sequence shown here is derived from an EMBL/GenBank/DDBJ whole genome shotgun (WGS) entry which is preliminary data.</text>
</comment>
<keyword evidence="7" id="KW-0408">Iron</keyword>
<evidence type="ECO:0000256" key="4">
    <source>
        <dbReference type="ARBA" id="ARBA00022496"/>
    </source>
</evidence>
<dbReference type="Pfam" id="PF07715">
    <property type="entry name" value="Plug"/>
    <property type="match status" value="1"/>
</dbReference>
<dbReference type="EMBL" id="BSYJ01000001">
    <property type="protein sequence ID" value="GMG86346.1"/>
    <property type="molecule type" value="Genomic_DNA"/>
</dbReference>
<accession>A0ABQ6LWB6</accession>
<evidence type="ECO:0000256" key="1">
    <source>
        <dbReference type="ARBA" id="ARBA00004571"/>
    </source>
</evidence>
<evidence type="ECO:0000259" key="16">
    <source>
        <dbReference type="Pfam" id="PF00593"/>
    </source>
</evidence>
<evidence type="ECO:0000256" key="3">
    <source>
        <dbReference type="ARBA" id="ARBA00022452"/>
    </source>
</evidence>
<dbReference type="Pfam" id="PF00593">
    <property type="entry name" value="TonB_dep_Rec_b-barrel"/>
    <property type="match status" value="1"/>
</dbReference>
<evidence type="ECO:0000256" key="9">
    <source>
        <dbReference type="ARBA" id="ARBA00023077"/>
    </source>
</evidence>
<feature type="signal peptide" evidence="15">
    <location>
        <begin position="1"/>
        <end position="27"/>
    </location>
</feature>
<dbReference type="PROSITE" id="PS01156">
    <property type="entry name" value="TONB_DEPENDENT_REC_2"/>
    <property type="match status" value="1"/>
</dbReference>
<dbReference type="RefSeq" id="WP_285762849.1">
    <property type="nucleotide sequence ID" value="NZ_BSYJ01000001.1"/>
</dbReference>
<evidence type="ECO:0000256" key="13">
    <source>
        <dbReference type="PROSITE-ProRule" id="PRU10144"/>
    </source>
</evidence>
<dbReference type="InterPro" id="IPR036942">
    <property type="entry name" value="Beta-barrel_TonB_sf"/>
</dbReference>
<dbReference type="PROSITE" id="PS52016">
    <property type="entry name" value="TONB_DEPENDENT_REC_3"/>
    <property type="match status" value="1"/>
</dbReference>
<keyword evidence="10 12" id="KW-0472">Membrane</keyword>
<protein>
    <submittedName>
        <fullName evidence="18">TonB-dependent receptor</fullName>
    </submittedName>
</protein>
<organism evidence="18 19">
    <name type="scientific">Biformimicrobium ophioploci</name>
    <dbReference type="NCBI Taxonomy" id="3036711"/>
    <lineage>
        <taxon>Bacteria</taxon>
        <taxon>Pseudomonadati</taxon>
        <taxon>Pseudomonadota</taxon>
        <taxon>Gammaproteobacteria</taxon>
        <taxon>Cellvibrionales</taxon>
        <taxon>Microbulbiferaceae</taxon>
        <taxon>Biformimicrobium</taxon>
    </lineage>
</organism>
<dbReference type="PANTHER" id="PTHR32552">
    <property type="entry name" value="FERRICHROME IRON RECEPTOR-RELATED"/>
    <property type="match status" value="1"/>
</dbReference>
<keyword evidence="9 14" id="KW-0798">TonB box</keyword>
<proteinExistence type="inferred from homology"/>
<comment type="subcellular location">
    <subcellularLocation>
        <location evidence="1 12">Cell outer membrane</location>
        <topology evidence="1 12">Multi-pass membrane protein</topology>
    </subcellularLocation>
</comment>
<dbReference type="PANTHER" id="PTHR32552:SF81">
    <property type="entry name" value="TONB-DEPENDENT OUTER MEMBRANE RECEPTOR"/>
    <property type="match status" value="1"/>
</dbReference>
<keyword evidence="4" id="KW-0410">Iron transport</keyword>